<feature type="region of interest" description="Disordered" evidence="1">
    <location>
        <begin position="156"/>
        <end position="182"/>
    </location>
</feature>
<dbReference type="AlphaFoldDB" id="A0A1V2L4G3"/>
<name>A0A1V2L4G3_CYBFA</name>
<evidence type="ECO:0000313" key="3">
    <source>
        <dbReference type="Proteomes" id="UP000189513"/>
    </source>
</evidence>
<keyword evidence="3" id="KW-1185">Reference proteome</keyword>
<evidence type="ECO:0000256" key="1">
    <source>
        <dbReference type="SAM" id="MobiDB-lite"/>
    </source>
</evidence>
<feature type="compositionally biased region" description="Acidic residues" evidence="1">
    <location>
        <begin position="166"/>
        <end position="178"/>
    </location>
</feature>
<keyword evidence="2" id="KW-0255">Endonuclease</keyword>
<keyword evidence="2" id="KW-0378">Hydrolase</keyword>
<feature type="region of interest" description="Disordered" evidence="1">
    <location>
        <begin position="205"/>
        <end position="224"/>
    </location>
</feature>
<sequence length="311" mass="36396">MSDSGDVLQLSQDIDVYDDNQDELFISTQVQSRLDDLEQEIEQKKSLMFLKDFAHINTESSSKRVRRMVKSLDGVSKKKTKKKTKRKKLSVTAQMINRLSGKPLKAIRMGLDQDKTVLSQHLVKFEQDENKVVFTDKEWQQMMKVLGSKISTFTRWQRKDKRRDPDDNDDDDNDDNDEWWMGNNEPSYILKQDLEELYKGSLVRRTEEEDDKQEDKPITLSQITRPIFEVESGDNDSSEISATDEDEPLIFPTYNYDLPHIQVEFRCLPKGLDSSLSDDVRIIRTYESEDSCISDSMDDEDWTNNLIQVRR</sequence>
<reference evidence="3" key="1">
    <citation type="journal article" date="2017" name="Genome Announc.">
        <title>Genome sequences of Cyberlindnera fabianii 65, Pichia kudriavzevii 129, and Saccharomyces cerevisiae 131 isolated from fermented masau fruits in Zimbabwe.</title>
        <authorList>
            <person name="van Rijswijck I.M.H."/>
            <person name="Derks M.F.L."/>
            <person name="Abee T."/>
            <person name="de Ridder D."/>
            <person name="Smid E.J."/>
        </authorList>
    </citation>
    <scope>NUCLEOTIDE SEQUENCE [LARGE SCALE GENOMIC DNA]</scope>
    <source>
        <strain evidence="3">65</strain>
    </source>
</reference>
<dbReference type="VEuPathDB" id="FungiDB:BON22_3328"/>
<dbReference type="Proteomes" id="UP000189513">
    <property type="component" value="Unassembled WGS sequence"/>
</dbReference>
<gene>
    <name evidence="2" type="ORF">BON22_3328</name>
</gene>
<dbReference type="EMBL" id="MPUK01000006">
    <property type="protein sequence ID" value="ONH66753.1"/>
    <property type="molecule type" value="Genomic_DNA"/>
</dbReference>
<evidence type="ECO:0000313" key="2">
    <source>
        <dbReference type="EMBL" id="ONH66753.1"/>
    </source>
</evidence>
<accession>A0A1V2L4G3</accession>
<protein>
    <submittedName>
        <fullName evidence="2">Structure-specific endonuclease subunit SLX4</fullName>
    </submittedName>
</protein>
<organism evidence="2 3">
    <name type="scientific">Cyberlindnera fabianii</name>
    <name type="common">Yeast</name>
    <name type="synonym">Hansenula fabianii</name>
    <dbReference type="NCBI Taxonomy" id="36022"/>
    <lineage>
        <taxon>Eukaryota</taxon>
        <taxon>Fungi</taxon>
        <taxon>Dikarya</taxon>
        <taxon>Ascomycota</taxon>
        <taxon>Saccharomycotina</taxon>
        <taxon>Saccharomycetes</taxon>
        <taxon>Phaffomycetales</taxon>
        <taxon>Phaffomycetaceae</taxon>
        <taxon>Cyberlindnera</taxon>
    </lineage>
</organism>
<proteinExistence type="predicted"/>
<dbReference type="GO" id="GO:0004519">
    <property type="term" value="F:endonuclease activity"/>
    <property type="evidence" value="ECO:0007669"/>
    <property type="project" value="UniProtKB-KW"/>
</dbReference>
<comment type="caution">
    <text evidence="2">The sequence shown here is derived from an EMBL/GenBank/DDBJ whole genome shotgun (WGS) entry which is preliminary data.</text>
</comment>
<keyword evidence="2" id="KW-0540">Nuclease</keyword>